<evidence type="ECO:0000313" key="1">
    <source>
        <dbReference type="EMBL" id="GIX91987.1"/>
    </source>
</evidence>
<proteinExistence type="predicted"/>
<dbReference type="Proteomes" id="UP001054945">
    <property type="component" value="Unassembled WGS sequence"/>
</dbReference>
<evidence type="ECO:0000313" key="2">
    <source>
        <dbReference type="Proteomes" id="UP001054945"/>
    </source>
</evidence>
<sequence>MITWLANHPLFRDQIHIAVKHAWNLPKPGDEELLFGIKRRWETGFCIQELGNCLFIETIYRLDLCLFWVKNTGNFVFPVIDFDVCSYANYMHQRHAPEHRFGAFQVCNQVTI</sequence>
<keyword evidence="2" id="KW-1185">Reference proteome</keyword>
<protein>
    <submittedName>
        <fullName evidence="1">Uncharacterized protein</fullName>
    </submittedName>
</protein>
<organism evidence="1 2">
    <name type="scientific">Caerostris extrusa</name>
    <name type="common">Bark spider</name>
    <name type="synonym">Caerostris bankana</name>
    <dbReference type="NCBI Taxonomy" id="172846"/>
    <lineage>
        <taxon>Eukaryota</taxon>
        <taxon>Metazoa</taxon>
        <taxon>Ecdysozoa</taxon>
        <taxon>Arthropoda</taxon>
        <taxon>Chelicerata</taxon>
        <taxon>Arachnida</taxon>
        <taxon>Araneae</taxon>
        <taxon>Araneomorphae</taxon>
        <taxon>Entelegynae</taxon>
        <taxon>Araneoidea</taxon>
        <taxon>Araneidae</taxon>
        <taxon>Caerostris</taxon>
    </lineage>
</organism>
<name>A0AAV4P436_CAEEX</name>
<accession>A0AAV4P436</accession>
<reference evidence="1 2" key="1">
    <citation type="submission" date="2021-06" db="EMBL/GenBank/DDBJ databases">
        <title>Caerostris extrusa draft genome.</title>
        <authorList>
            <person name="Kono N."/>
            <person name="Arakawa K."/>
        </authorList>
    </citation>
    <scope>NUCLEOTIDE SEQUENCE [LARGE SCALE GENOMIC DNA]</scope>
</reference>
<dbReference type="EMBL" id="BPLR01021644">
    <property type="protein sequence ID" value="GIX91987.1"/>
    <property type="molecule type" value="Genomic_DNA"/>
</dbReference>
<comment type="caution">
    <text evidence="1">The sequence shown here is derived from an EMBL/GenBank/DDBJ whole genome shotgun (WGS) entry which is preliminary data.</text>
</comment>
<gene>
    <name evidence="1" type="ORF">CEXT_599321</name>
</gene>
<dbReference type="AlphaFoldDB" id="A0AAV4P436"/>